<evidence type="ECO:0000313" key="2">
    <source>
        <dbReference type="EMBL" id="MEQ2191018.1"/>
    </source>
</evidence>
<sequence length="483" mass="55954">MVGESDALSHGKHSDQQAIFRANVTLSIPNIVMVPALEEVQQALNRASQILFYQDLELKINSEPEYITIGAIALFTAETKNWMVDYGLYCNRKYRSDMEQIFAFVFEAGKKLNRQIKDLDDIRIAMAALKEIREHQINIDFQVGPIENELVALQPHFRGELVSNVETFQEDCQHFYQEYEKDGPMVEGLAPQDASDRLIMFQNRFDNLYRKYITYTGGEELFGLPVTQHPQLLEIRKQLVLLQKLYGLYNNVIETVNGYYNVLWADINIEKINNELLDFQTRYNTPFKAQIQKWVQNLSNTTDIIEHWMTVQNLWIYLEAVFVGGDIAKQLPKIYDRILAVSSREGETVELERPVTAEGNVEVWLNALLKESQWSLHLVIRQAVLAIQDSGFQLIDFLNSFPAQVGLLGIQMIWTRDSEEALTSARFDRRIMSKTNQLFLDLLNTLIDMTTRDLEAVERTKYETLITIHVHQRDIFDDLVSND</sequence>
<protein>
    <recommendedName>
        <fullName evidence="1">Dynein heavy chain linker domain-containing protein</fullName>
    </recommendedName>
</protein>
<name>A0ABV0Q618_9TELE</name>
<dbReference type="InterPro" id="IPR042222">
    <property type="entry name" value="Dynein_2_N"/>
</dbReference>
<organism evidence="2 3">
    <name type="scientific">Xenoophorus captivus</name>
    <dbReference type="NCBI Taxonomy" id="1517983"/>
    <lineage>
        <taxon>Eukaryota</taxon>
        <taxon>Metazoa</taxon>
        <taxon>Chordata</taxon>
        <taxon>Craniata</taxon>
        <taxon>Vertebrata</taxon>
        <taxon>Euteleostomi</taxon>
        <taxon>Actinopterygii</taxon>
        <taxon>Neopterygii</taxon>
        <taxon>Teleostei</taxon>
        <taxon>Neoteleostei</taxon>
        <taxon>Acanthomorphata</taxon>
        <taxon>Ovalentaria</taxon>
        <taxon>Atherinomorphae</taxon>
        <taxon>Cyprinodontiformes</taxon>
        <taxon>Goodeidae</taxon>
        <taxon>Xenoophorus</taxon>
    </lineage>
</organism>
<gene>
    <name evidence="2" type="ORF">XENOCAPTIV_018568</name>
</gene>
<dbReference type="Gene3D" id="1.20.140.100">
    <property type="entry name" value="Dynein heavy chain, N-terminal domain 2"/>
    <property type="match status" value="1"/>
</dbReference>
<proteinExistence type="predicted"/>
<evidence type="ECO:0000259" key="1">
    <source>
        <dbReference type="Pfam" id="PF08393"/>
    </source>
</evidence>
<feature type="domain" description="Dynein heavy chain linker" evidence="1">
    <location>
        <begin position="281"/>
        <end position="333"/>
    </location>
</feature>
<dbReference type="Pfam" id="PF08393">
    <property type="entry name" value="DHC_N2"/>
    <property type="match status" value="1"/>
</dbReference>
<dbReference type="Proteomes" id="UP001434883">
    <property type="component" value="Unassembled WGS sequence"/>
</dbReference>
<dbReference type="PANTHER" id="PTHR46532">
    <property type="entry name" value="MALE FERTILITY FACTOR KL5"/>
    <property type="match status" value="1"/>
</dbReference>
<dbReference type="PANTHER" id="PTHR46532:SF13">
    <property type="entry name" value="CYTOPLASMIC DYNEIN 1 HEAVY CHAIN 1"/>
    <property type="match status" value="1"/>
</dbReference>
<dbReference type="EMBL" id="JAHRIN010000388">
    <property type="protein sequence ID" value="MEQ2191018.1"/>
    <property type="molecule type" value="Genomic_DNA"/>
</dbReference>
<dbReference type="InterPro" id="IPR026983">
    <property type="entry name" value="DHC"/>
</dbReference>
<reference evidence="2 3" key="1">
    <citation type="submission" date="2021-06" db="EMBL/GenBank/DDBJ databases">
        <authorList>
            <person name="Palmer J.M."/>
        </authorList>
    </citation>
    <scope>NUCLEOTIDE SEQUENCE [LARGE SCALE GENOMIC DNA]</scope>
    <source>
        <strain evidence="2 3">XC_2019</strain>
        <tissue evidence="2">Muscle</tissue>
    </source>
</reference>
<dbReference type="InterPro" id="IPR013602">
    <property type="entry name" value="Dynein_heavy_linker"/>
</dbReference>
<accession>A0ABV0Q618</accession>
<keyword evidence="3" id="KW-1185">Reference proteome</keyword>
<dbReference type="Gene3D" id="1.20.58.1120">
    <property type="match status" value="1"/>
</dbReference>
<comment type="caution">
    <text evidence="2">The sequence shown here is derived from an EMBL/GenBank/DDBJ whole genome shotgun (WGS) entry which is preliminary data.</text>
</comment>
<evidence type="ECO:0000313" key="3">
    <source>
        <dbReference type="Proteomes" id="UP001434883"/>
    </source>
</evidence>